<dbReference type="GO" id="GO:0032259">
    <property type="term" value="P:methylation"/>
    <property type="evidence" value="ECO:0007669"/>
    <property type="project" value="UniProtKB-KW"/>
</dbReference>
<evidence type="ECO:0000259" key="1">
    <source>
        <dbReference type="Pfam" id="PF13649"/>
    </source>
</evidence>
<dbReference type="CDD" id="cd02440">
    <property type="entry name" value="AdoMet_MTases"/>
    <property type="match status" value="1"/>
</dbReference>
<keyword evidence="3" id="KW-1185">Reference proteome</keyword>
<feature type="domain" description="Methyltransferase" evidence="1">
    <location>
        <begin position="33"/>
        <end position="112"/>
    </location>
</feature>
<organism evidence="2 3">
    <name type="scientific">Tepidimonas taiwanensis</name>
    <dbReference type="NCBI Taxonomy" id="307486"/>
    <lineage>
        <taxon>Bacteria</taxon>
        <taxon>Pseudomonadati</taxon>
        <taxon>Pseudomonadota</taxon>
        <taxon>Betaproteobacteria</taxon>
        <taxon>Burkholderiales</taxon>
        <taxon>Tepidimonas</taxon>
    </lineage>
</organism>
<dbReference type="Pfam" id="PF13649">
    <property type="entry name" value="Methyltransf_25"/>
    <property type="match status" value="1"/>
</dbReference>
<protein>
    <submittedName>
        <fullName evidence="2">Tellurite methyltransferase</fullName>
        <ecNumber evidence="2">2.1.1.265</ecNumber>
    </submittedName>
</protein>
<proteinExistence type="predicted"/>
<dbReference type="Gene3D" id="3.40.50.150">
    <property type="entry name" value="Vaccinia Virus protein VP39"/>
    <property type="match status" value="1"/>
</dbReference>
<dbReference type="EC" id="2.1.1.265" evidence="2"/>
<reference evidence="2 3" key="1">
    <citation type="submission" date="2019-07" db="EMBL/GenBank/DDBJ databases">
        <title>Tepidimonas taiwanensis I1-1 draft genome.</title>
        <authorList>
            <person name="Da Costa M.S."/>
            <person name="Froufe H.J.C."/>
            <person name="Egas C."/>
            <person name="Albuquerque L."/>
        </authorList>
    </citation>
    <scope>NUCLEOTIDE SEQUENCE [LARGE SCALE GENOMIC DNA]</scope>
    <source>
        <strain evidence="2 3">I1-1</strain>
    </source>
</reference>
<keyword evidence="2" id="KW-0808">Transferase</keyword>
<accession>A0A554X035</accession>
<dbReference type="InterPro" id="IPR041698">
    <property type="entry name" value="Methyltransf_25"/>
</dbReference>
<keyword evidence="2" id="KW-0489">Methyltransferase</keyword>
<dbReference type="SUPFAM" id="SSF53335">
    <property type="entry name" value="S-adenosyl-L-methionine-dependent methyltransferases"/>
    <property type="match status" value="1"/>
</dbReference>
<gene>
    <name evidence="2" type="primary">tehB</name>
    <name evidence="2" type="ORF">Ttaiw_02397</name>
</gene>
<dbReference type="InterPro" id="IPR029063">
    <property type="entry name" value="SAM-dependent_MTases_sf"/>
</dbReference>
<dbReference type="OrthoDB" id="9804312at2"/>
<name>A0A554X035_9BURK</name>
<evidence type="ECO:0000313" key="2">
    <source>
        <dbReference type="EMBL" id="TSE29174.1"/>
    </source>
</evidence>
<evidence type="ECO:0000313" key="3">
    <source>
        <dbReference type="Proteomes" id="UP000317763"/>
    </source>
</evidence>
<dbReference type="Proteomes" id="UP000317763">
    <property type="component" value="Unassembled WGS sequence"/>
</dbReference>
<dbReference type="STRING" id="307486.GCA_000807215_00933"/>
<dbReference type="GO" id="GO:0008168">
    <property type="term" value="F:methyltransferase activity"/>
    <property type="evidence" value="ECO:0007669"/>
    <property type="project" value="UniProtKB-KW"/>
</dbReference>
<comment type="caution">
    <text evidence="2">The sequence shown here is derived from an EMBL/GenBank/DDBJ whole genome shotgun (WGS) entry which is preliminary data.</text>
</comment>
<sequence>MSCADLPPSPWITRFAPLMRTLDPSDGRPRRALDVACGRGRHVRWLLAQGYQVTAVDRDAQALAALPAAHPHLTPIEADIENGPWPLPGKRFDVVVVTNYLWRPLLPTLVASVAPGGVLLYETFAQGNETVGRPARADFLLAPGELLRACEGLRVVAYEDGFLDAPARFVQRIAAVRELPHDPLAPPRYPL</sequence>
<dbReference type="EMBL" id="VJOM01000039">
    <property type="protein sequence ID" value="TSE29174.1"/>
    <property type="molecule type" value="Genomic_DNA"/>
</dbReference>
<dbReference type="AlphaFoldDB" id="A0A554X035"/>
<dbReference type="RefSeq" id="WP_043699870.1">
    <property type="nucleotide sequence ID" value="NZ_CP083911.1"/>
</dbReference>